<evidence type="ECO:0000313" key="1">
    <source>
        <dbReference type="EMBL" id="CAA9482581.1"/>
    </source>
</evidence>
<reference evidence="1" key="1">
    <citation type="submission" date="2020-02" db="EMBL/GenBank/DDBJ databases">
        <authorList>
            <person name="Meier V. D."/>
        </authorList>
    </citation>
    <scope>NUCLEOTIDE SEQUENCE</scope>
    <source>
        <strain evidence="1">AVDCRST_MAG25</strain>
    </source>
</reference>
<dbReference type="Pfam" id="PF10823">
    <property type="entry name" value="DUF2568"/>
    <property type="match status" value="1"/>
</dbReference>
<organism evidence="1">
    <name type="scientific">uncultured Rubrobacteraceae bacterium</name>
    <dbReference type="NCBI Taxonomy" id="349277"/>
    <lineage>
        <taxon>Bacteria</taxon>
        <taxon>Bacillati</taxon>
        <taxon>Actinomycetota</taxon>
        <taxon>Rubrobacteria</taxon>
        <taxon>Rubrobacterales</taxon>
        <taxon>Rubrobacteraceae</taxon>
        <taxon>environmental samples</taxon>
    </lineage>
</organism>
<sequence>MVLRARISLPLAGRLAVELAVFSPATAALCATGHHALATTLFIAATVNRALIHHWRQDERDRTGRAIP</sequence>
<dbReference type="EMBL" id="CADCVI010000190">
    <property type="protein sequence ID" value="CAA9482581.1"/>
    <property type="molecule type" value="Genomic_DNA"/>
</dbReference>
<dbReference type="InterPro" id="IPR021214">
    <property type="entry name" value="DUF2568"/>
</dbReference>
<accession>A0A6J4RUN4</accession>
<protein>
    <submittedName>
        <fullName evidence="1">Uncharacterized protein</fullName>
    </submittedName>
</protein>
<dbReference type="AlphaFoldDB" id="A0A6J4RUN4"/>
<proteinExistence type="predicted"/>
<name>A0A6J4RUN4_9ACTN</name>
<gene>
    <name evidence="1" type="ORF">AVDCRST_MAG25-2861</name>
</gene>